<keyword evidence="1" id="KW-0808">Transferase</keyword>
<name>A0AAE3GE88_9PSEU</name>
<dbReference type="InterPro" id="IPR029063">
    <property type="entry name" value="SAM-dependent_MTases_sf"/>
</dbReference>
<proteinExistence type="predicted"/>
<dbReference type="GO" id="GO:0032259">
    <property type="term" value="P:methylation"/>
    <property type="evidence" value="ECO:0007669"/>
    <property type="project" value="UniProtKB-KW"/>
</dbReference>
<evidence type="ECO:0000313" key="1">
    <source>
        <dbReference type="EMBL" id="MCP2166143.1"/>
    </source>
</evidence>
<dbReference type="Gene3D" id="3.40.50.150">
    <property type="entry name" value="Vaccinia Virus protein VP39"/>
    <property type="match status" value="1"/>
</dbReference>
<gene>
    <name evidence="1" type="ORF">LX83_003002</name>
</gene>
<sequence>MERPTWAPGEVDLNRPSAARVYDYYLGGAHNFAADREFAHRAMAVMPDIAQVMRTYRAALHRAVWFLLDQGIRQFLDLGSGIPTVGNVHEVAQRVDPAARVVYVDNEPVAVAHSRALLADNPNAAVIGADVRDPAAIFAAPETRRLLDLDRPLGVLMSAVLHFVPDSADPQGLVSQYRERMAPGSYLMISHATNDHDFDQGPRVTQMYRRDSDPVTMRTRAQVSALFEGFELVSPGLVYLPLWRPDALEDVPERPELSRGYVAVGRRI</sequence>
<accession>A0AAE3GE88</accession>
<dbReference type="GO" id="GO:0008168">
    <property type="term" value="F:methyltransferase activity"/>
    <property type="evidence" value="ECO:0007669"/>
    <property type="project" value="UniProtKB-KW"/>
</dbReference>
<dbReference type="RefSeq" id="WP_253771706.1">
    <property type="nucleotide sequence ID" value="NZ_JAMTCK010000006.1"/>
</dbReference>
<dbReference type="AlphaFoldDB" id="A0AAE3GE88"/>
<dbReference type="Pfam" id="PF04672">
    <property type="entry name" value="Methyltransf_19"/>
    <property type="match status" value="1"/>
</dbReference>
<dbReference type="PIRSF" id="PIRSF017393">
    <property type="entry name" value="MTase_SAV2177"/>
    <property type="match status" value="1"/>
</dbReference>
<evidence type="ECO:0000313" key="2">
    <source>
        <dbReference type="Proteomes" id="UP001206128"/>
    </source>
</evidence>
<protein>
    <submittedName>
        <fullName evidence="1">S-adenosyl methyltransferase</fullName>
    </submittedName>
</protein>
<dbReference type="Proteomes" id="UP001206128">
    <property type="component" value="Unassembled WGS sequence"/>
</dbReference>
<dbReference type="InterPro" id="IPR006764">
    <property type="entry name" value="SAM_dep_MeTrfase_SAV2177_type"/>
</dbReference>
<keyword evidence="2" id="KW-1185">Reference proteome</keyword>
<dbReference type="EMBL" id="JAMTCK010000006">
    <property type="protein sequence ID" value="MCP2166143.1"/>
    <property type="molecule type" value="Genomic_DNA"/>
</dbReference>
<dbReference type="SUPFAM" id="SSF53335">
    <property type="entry name" value="S-adenosyl-L-methionine-dependent methyltransferases"/>
    <property type="match status" value="1"/>
</dbReference>
<reference evidence="1" key="1">
    <citation type="submission" date="2022-06" db="EMBL/GenBank/DDBJ databases">
        <title>Genomic Encyclopedia of Archaeal and Bacterial Type Strains, Phase II (KMG-II): from individual species to whole genera.</title>
        <authorList>
            <person name="Goeker M."/>
        </authorList>
    </citation>
    <scope>NUCLEOTIDE SEQUENCE</scope>
    <source>
        <strain evidence="1">DSM 43935</strain>
    </source>
</reference>
<organism evidence="1 2">
    <name type="scientific">Goodfellowiella coeruleoviolacea</name>
    <dbReference type="NCBI Taxonomy" id="334858"/>
    <lineage>
        <taxon>Bacteria</taxon>
        <taxon>Bacillati</taxon>
        <taxon>Actinomycetota</taxon>
        <taxon>Actinomycetes</taxon>
        <taxon>Pseudonocardiales</taxon>
        <taxon>Pseudonocardiaceae</taxon>
        <taxon>Goodfellowiella</taxon>
    </lineage>
</organism>
<keyword evidence="1" id="KW-0489">Methyltransferase</keyword>
<comment type="caution">
    <text evidence="1">The sequence shown here is derived from an EMBL/GenBank/DDBJ whole genome shotgun (WGS) entry which is preliminary data.</text>
</comment>